<protein>
    <submittedName>
        <fullName evidence="3">Uncharacterized protein</fullName>
    </submittedName>
</protein>
<evidence type="ECO:0000313" key="3">
    <source>
        <dbReference type="EMBL" id="BCJ97710.1"/>
    </source>
</evidence>
<feature type="region of interest" description="Disordered" evidence="1">
    <location>
        <begin position="1"/>
        <end position="22"/>
    </location>
</feature>
<gene>
    <name evidence="3" type="ORF">bsdcttw_07510</name>
</gene>
<keyword evidence="2" id="KW-1133">Transmembrane helix</keyword>
<dbReference type="EMBL" id="AP023368">
    <property type="protein sequence ID" value="BCJ97710.1"/>
    <property type="molecule type" value="Genomic_DNA"/>
</dbReference>
<reference evidence="3 4" key="2">
    <citation type="submission" date="2020-08" db="EMBL/GenBank/DDBJ databases">
        <authorList>
            <person name="Ueki A."/>
            <person name="Tonouchi A."/>
        </authorList>
    </citation>
    <scope>NUCLEOTIDE SEQUENCE [LARGE SCALE GENOMIC DNA]</scope>
    <source>
        <strain evidence="3 4">CTTW</strain>
    </source>
</reference>
<organism evidence="3 4">
    <name type="scientific">Anaerocolumna chitinilytica</name>
    <dbReference type="NCBI Taxonomy" id="1727145"/>
    <lineage>
        <taxon>Bacteria</taxon>
        <taxon>Bacillati</taxon>
        <taxon>Bacillota</taxon>
        <taxon>Clostridia</taxon>
        <taxon>Lachnospirales</taxon>
        <taxon>Lachnospiraceae</taxon>
        <taxon>Anaerocolumna</taxon>
    </lineage>
</organism>
<feature type="transmembrane region" description="Helical" evidence="2">
    <location>
        <begin position="172"/>
        <end position="193"/>
    </location>
</feature>
<keyword evidence="4" id="KW-1185">Reference proteome</keyword>
<sequence length="391" mass="45789">MAFWKRKNKGKDNLNKDENLSGPAGLTAQLTEADYRTLKRSFIEESCDQVVESTLQGQELKAEFQAVTAYISDIQKIEGLNREDRELVNDLARKIITLSKDRERYKKGIRKIKDTHYLNMAKFEESVPRDLKKMKYWEEYSVNIQNDFKYLESEKTALHHQILEVESNQKTLGTIGITTCILSVLLFLVFIWINRKAGANMQLPFMLTIAMDAAAAAYIFLRSKENKKEMAETEKKLNRAILLLNKVRIKYVNNTNALDYCYAKYLVDSQAKLEIMWEQYQKEKEDENQYKLSKDQLEYYKKELIARLKEARVTDAKIWIHQLEALLTPAEMETVNTALIERRHKVKEQIDQNSTLKDKCIEEIEKFTKENEENKIYVAELLKKKGIALDI</sequence>
<keyword evidence="2" id="KW-0472">Membrane</keyword>
<dbReference type="RefSeq" id="WP_185258111.1">
    <property type="nucleotide sequence ID" value="NZ_AP023368.1"/>
</dbReference>
<name>A0A7I8DH68_9FIRM</name>
<feature type="compositionally biased region" description="Basic and acidic residues" evidence="1">
    <location>
        <begin position="10"/>
        <end position="19"/>
    </location>
</feature>
<proteinExistence type="predicted"/>
<dbReference type="Proteomes" id="UP000515703">
    <property type="component" value="Chromosome"/>
</dbReference>
<keyword evidence="2" id="KW-0812">Transmembrane</keyword>
<evidence type="ECO:0000313" key="4">
    <source>
        <dbReference type="Proteomes" id="UP000515703"/>
    </source>
</evidence>
<accession>A0A7I8DH68</accession>
<dbReference type="AlphaFoldDB" id="A0A7I8DH68"/>
<evidence type="ECO:0000256" key="2">
    <source>
        <dbReference type="SAM" id="Phobius"/>
    </source>
</evidence>
<evidence type="ECO:0000256" key="1">
    <source>
        <dbReference type="SAM" id="MobiDB-lite"/>
    </source>
</evidence>
<dbReference type="KEGG" id="acht:bsdcttw_07510"/>
<reference evidence="3 4" key="1">
    <citation type="submission" date="2020-08" db="EMBL/GenBank/DDBJ databases">
        <title>Draft genome sequencing of an Anaerocolumna strain isolated from anoxic soil subjected to BSD treatment.</title>
        <authorList>
            <person name="Uek A."/>
            <person name="Tonouchi A."/>
        </authorList>
    </citation>
    <scope>NUCLEOTIDE SEQUENCE [LARGE SCALE GENOMIC DNA]</scope>
    <source>
        <strain evidence="3 4">CTTW</strain>
    </source>
</reference>
<feature type="transmembrane region" description="Helical" evidence="2">
    <location>
        <begin position="199"/>
        <end position="221"/>
    </location>
</feature>